<feature type="region of interest" description="Disordered" evidence="1">
    <location>
        <begin position="189"/>
        <end position="214"/>
    </location>
</feature>
<dbReference type="EMBL" id="JAABOA010007856">
    <property type="protein sequence ID" value="KAF9537111.1"/>
    <property type="molecule type" value="Genomic_DNA"/>
</dbReference>
<keyword evidence="3" id="KW-1185">Reference proteome</keyword>
<evidence type="ECO:0000256" key="1">
    <source>
        <dbReference type="SAM" id="MobiDB-lite"/>
    </source>
</evidence>
<feature type="compositionally biased region" description="Acidic residues" evidence="1">
    <location>
        <begin position="198"/>
        <end position="214"/>
    </location>
</feature>
<proteinExistence type="predicted"/>
<accession>A0A9P6JY28</accession>
<dbReference type="AlphaFoldDB" id="A0A9P6JY28"/>
<protein>
    <submittedName>
        <fullName evidence="2">Uncharacterized protein</fullName>
    </submittedName>
</protein>
<dbReference type="OrthoDB" id="2444127at2759"/>
<organism evidence="2 3">
    <name type="scientific">Lunasporangiospora selenospora</name>
    <dbReference type="NCBI Taxonomy" id="979761"/>
    <lineage>
        <taxon>Eukaryota</taxon>
        <taxon>Fungi</taxon>
        <taxon>Fungi incertae sedis</taxon>
        <taxon>Mucoromycota</taxon>
        <taxon>Mortierellomycotina</taxon>
        <taxon>Mortierellomycetes</taxon>
        <taxon>Mortierellales</taxon>
        <taxon>Mortierellaceae</taxon>
        <taxon>Lunasporangiospora</taxon>
    </lineage>
</organism>
<name>A0A9P6JY28_9FUNG</name>
<evidence type="ECO:0000313" key="3">
    <source>
        <dbReference type="Proteomes" id="UP000780801"/>
    </source>
</evidence>
<gene>
    <name evidence="2" type="ORF">BGW38_010082</name>
</gene>
<sequence length="214" mass="23495">SFSDALRAGLSEDQRKVIASLKPPPRPFQSRRPHVPATTPTSRVYFGGIDSCRLTLLKEKFRALRIRTSAIHNFAFVGRSILELLVENSYVPTLISTLSAFSFRHLPNYDPSVPGDATASPEIRERVKKAYSDRLTKTAGSTTRPVVRAAFLQLLRDASAVIPENLPDKTVAAPLPTTDRVTMDCEMEVEPGTPVETSDADQVAEDSGNVDDEL</sequence>
<reference evidence="2" key="1">
    <citation type="journal article" date="2020" name="Fungal Divers.">
        <title>Resolving the Mortierellaceae phylogeny through synthesis of multi-gene phylogenetics and phylogenomics.</title>
        <authorList>
            <person name="Vandepol N."/>
            <person name="Liber J."/>
            <person name="Desiro A."/>
            <person name="Na H."/>
            <person name="Kennedy M."/>
            <person name="Barry K."/>
            <person name="Grigoriev I.V."/>
            <person name="Miller A.N."/>
            <person name="O'Donnell K."/>
            <person name="Stajich J.E."/>
            <person name="Bonito G."/>
        </authorList>
    </citation>
    <scope>NUCLEOTIDE SEQUENCE</scope>
    <source>
        <strain evidence="2">KOD1015</strain>
    </source>
</reference>
<evidence type="ECO:0000313" key="2">
    <source>
        <dbReference type="EMBL" id="KAF9537111.1"/>
    </source>
</evidence>
<comment type="caution">
    <text evidence="2">The sequence shown here is derived from an EMBL/GenBank/DDBJ whole genome shotgun (WGS) entry which is preliminary data.</text>
</comment>
<dbReference type="Proteomes" id="UP000780801">
    <property type="component" value="Unassembled WGS sequence"/>
</dbReference>
<feature type="non-terminal residue" evidence="2">
    <location>
        <position position="1"/>
    </location>
</feature>